<dbReference type="Proteomes" id="UP000759131">
    <property type="component" value="Unassembled WGS sequence"/>
</dbReference>
<organism evidence="3">
    <name type="scientific">Medioppia subpectinata</name>
    <dbReference type="NCBI Taxonomy" id="1979941"/>
    <lineage>
        <taxon>Eukaryota</taxon>
        <taxon>Metazoa</taxon>
        <taxon>Ecdysozoa</taxon>
        <taxon>Arthropoda</taxon>
        <taxon>Chelicerata</taxon>
        <taxon>Arachnida</taxon>
        <taxon>Acari</taxon>
        <taxon>Acariformes</taxon>
        <taxon>Sarcoptiformes</taxon>
        <taxon>Oribatida</taxon>
        <taxon>Brachypylina</taxon>
        <taxon>Oppioidea</taxon>
        <taxon>Oppiidae</taxon>
        <taxon>Medioppia</taxon>
    </lineage>
</organism>
<feature type="compositionally biased region" description="Basic and acidic residues" evidence="1">
    <location>
        <begin position="99"/>
        <end position="111"/>
    </location>
</feature>
<accession>A0A7R9PT09</accession>
<reference evidence="3" key="1">
    <citation type="submission" date="2020-11" db="EMBL/GenBank/DDBJ databases">
        <authorList>
            <person name="Tran Van P."/>
        </authorList>
    </citation>
    <scope>NUCLEOTIDE SEQUENCE</scope>
</reference>
<feature type="region of interest" description="Disordered" evidence="1">
    <location>
        <begin position="99"/>
        <end position="129"/>
    </location>
</feature>
<keyword evidence="2" id="KW-1133">Transmembrane helix</keyword>
<evidence type="ECO:0000256" key="1">
    <source>
        <dbReference type="SAM" id="MobiDB-lite"/>
    </source>
</evidence>
<keyword evidence="4" id="KW-1185">Reference proteome</keyword>
<dbReference type="EMBL" id="OC854617">
    <property type="protein sequence ID" value="CAD7619754.1"/>
    <property type="molecule type" value="Genomic_DNA"/>
</dbReference>
<keyword evidence="2" id="KW-0472">Membrane</keyword>
<feature type="transmembrane region" description="Helical" evidence="2">
    <location>
        <begin position="12"/>
        <end position="31"/>
    </location>
</feature>
<dbReference type="EMBL" id="CAJPIZ010000042">
    <property type="protein sequence ID" value="CAG2100184.1"/>
    <property type="molecule type" value="Genomic_DNA"/>
</dbReference>
<dbReference type="AlphaFoldDB" id="A0A7R9PT09"/>
<keyword evidence="2" id="KW-0812">Transmembrane</keyword>
<evidence type="ECO:0000313" key="4">
    <source>
        <dbReference type="Proteomes" id="UP000759131"/>
    </source>
</evidence>
<gene>
    <name evidence="3" type="ORF">OSB1V03_LOCUS253</name>
</gene>
<evidence type="ECO:0000256" key="2">
    <source>
        <dbReference type="SAM" id="Phobius"/>
    </source>
</evidence>
<protein>
    <submittedName>
        <fullName evidence="3">Uncharacterized protein</fullName>
    </submittedName>
</protein>
<proteinExistence type="predicted"/>
<sequence>MLGATSESMIGIIVFSSTLMVMALLVVVFLCKTDRKKREDMARRLSKACINSGRRLSTIFVADRRLPTISGPLIRFETNTQNSVYRSVPIIYESNAENKPEFRDQRNESKLKYSSSGNLNKSDDLSTNH</sequence>
<name>A0A7R9PT09_9ACAR</name>
<evidence type="ECO:0000313" key="3">
    <source>
        <dbReference type="EMBL" id="CAD7619754.1"/>
    </source>
</evidence>